<dbReference type="AlphaFoldDB" id="A0A1I5SQM7"/>
<evidence type="ECO:0000313" key="3">
    <source>
        <dbReference type="Proteomes" id="UP000199586"/>
    </source>
</evidence>
<keyword evidence="3" id="KW-1185">Reference proteome</keyword>
<dbReference type="OrthoDB" id="7389193at2"/>
<dbReference type="GO" id="GO:0016788">
    <property type="term" value="F:hydrolase activity, acting on ester bonds"/>
    <property type="evidence" value="ECO:0007669"/>
    <property type="project" value="InterPro"/>
</dbReference>
<accession>A0A1I5SQM7</accession>
<dbReference type="InterPro" id="IPR012908">
    <property type="entry name" value="PGAP1-ab_dom-like"/>
</dbReference>
<dbReference type="InterPro" id="IPR029058">
    <property type="entry name" value="AB_hydrolase_fold"/>
</dbReference>
<feature type="domain" description="GPI inositol-deacylase PGAP1-like alpha/beta" evidence="1">
    <location>
        <begin position="113"/>
        <end position="159"/>
    </location>
</feature>
<evidence type="ECO:0000313" key="2">
    <source>
        <dbReference type="EMBL" id="SFP72931.1"/>
    </source>
</evidence>
<name>A0A1I5SQM7_9SPHN</name>
<evidence type="ECO:0000259" key="1">
    <source>
        <dbReference type="Pfam" id="PF07819"/>
    </source>
</evidence>
<proteinExistence type="predicted"/>
<dbReference type="RefSeq" id="WP_093333264.1">
    <property type="nucleotide sequence ID" value="NZ_FOXP01000006.1"/>
</dbReference>
<dbReference type="Pfam" id="PF07819">
    <property type="entry name" value="PGAP1"/>
    <property type="match status" value="1"/>
</dbReference>
<protein>
    <recommendedName>
        <fullName evidence="1">GPI inositol-deacylase PGAP1-like alpha/beta domain-containing protein</fullName>
    </recommendedName>
</protein>
<dbReference type="EMBL" id="FOXP01000006">
    <property type="protein sequence ID" value="SFP72931.1"/>
    <property type="molecule type" value="Genomic_DNA"/>
</dbReference>
<dbReference type="Gene3D" id="3.40.50.1820">
    <property type="entry name" value="alpha/beta hydrolase"/>
    <property type="match status" value="1"/>
</dbReference>
<reference evidence="3" key="1">
    <citation type="submission" date="2016-10" db="EMBL/GenBank/DDBJ databases">
        <authorList>
            <person name="Varghese N."/>
            <person name="Submissions S."/>
        </authorList>
    </citation>
    <scope>NUCLEOTIDE SEQUENCE [LARGE SCALE GENOMIC DNA]</scope>
    <source>
        <strain evidence="3">CGMCC 1.9113</strain>
    </source>
</reference>
<dbReference type="STRING" id="634430.SAMN04488241_10659"/>
<sequence length="267" mass="28681">MATAHPYAARRRADIKAPSHLLALTELPRAMAEFASLPLAAPLLARAPRGDGHSVLVLPGFITTDASTVVLRSFLKRLGYDAHEWGLGRNLGPRAIGREGEKLVAKLEELHDACGTKVSLVGWSLGGVMARLVAQRLPEAVRQVITLGSPFTGSPRATNVWRTYEWLTGQRVDDPHTRGQIAESASPLRMPATSIYSKGDGIVAWQNCLEPEGAEAENIEVRGSHCGLGVNPSVLYAVADRLAQAEGDWHPFDRSGIKGLVYPAGNA</sequence>
<gene>
    <name evidence="2" type="ORF">SAMN04488241_10659</name>
</gene>
<organism evidence="2 3">
    <name type="scientific">Sphingomonas rubra</name>
    <dbReference type="NCBI Taxonomy" id="634430"/>
    <lineage>
        <taxon>Bacteria</taxon>
        <taxon>Pseudomonadati</taxon>
        <taxon>Pseudomonadota</taxon>
        <taxon>Alphaproteobacteria</taxon>
        <taxon>Sphingomonadales</taxon>
        <taxon>Sphingomonadaceae</taxon>
        <taxon>Sphingomonas</taxon>
    </lineage>
</organism>
<dbReference type="SUPFAM" id="SSF53474">
    <property type="entry name" value="alpha/beta-Hydrolases"/>
    <property type="match status" value="1"/>
</dbReference>
<dbReference type="Proteomes" id="UP000199586">
    <property type="component" value="Unassembled WGS sequence"/>
</dbReference>